<evidence type="ECO:0000256" key="1">
    <source>
        <dbReference type="SAM" id="MobiDB-lite"/>
    </source>
</evidence>
<evidence type="ECO:0000313" key="3">
    <source>
        <dbReference type="Proteomes" id="UP001326199"/>
    </source>
</evidence>
<dbReference type="Proteomes" id="UP001326199">
    <property type="component" value="Unassembled WGS sequence"/>
</dbReference>
<comment type="caution">
    <text evidence="2">The sequence shown here is derived from an EMBL/GenBank/DDBJ whole genome shotgun (WGS) entry which is preliminary data.</text>
</comment>
<sequence length="307" mass="32936">MAPYAISIDNRSDIKRSYALFAEPPTIKHNGGSAIKVVTRIISSARGVASPHGQANFTFSKKLYARCGVYDVEVDPSPDDQNRKRVGSGVEVIDQRLVTLGSTDKHGNIVPGTTLMIDSSSGTPAFTENNPAPSGAVGCFCIQTRDDFSVKEAKLNQFVVGFCSSTRQSIGPYATFVPQPSEEYQIAPSKGFYVVVGNFNPYDLADMRLKDSMSSCYVDFASLETDSVTLVHHSNGTLVRQVVTDGEMRPVPVPSPNPPVFARAFAREEFRVGTATVTARSSQDDVSSNSISGSSAGTSTPTWSVLS</sequence>
<accession>A0ABR0HEE0</accession>
<proteinExistence type="predicted"/>
<name>A0ABR0HEE0_9PEZI</name>
<feature type="region of interest" description="Disordered" evidence="1">
    <location>
        <begin position="276"/>
        <end position="307"/>
    </location>
</feature>
<organism evidence="2 3">
    <name type="scientific">Podospora pseudopauciseta</name>
    <dbReference type="NCBI Taxonomy" id="2093780"/>
    <lineage>
        <taxon>Eukaryota</taxon>
        <taxon>Fungi</taxon>
        <taxon>Dikarya</taxon>
        <taxon>Ascomycota</taxon>
        <taxon>Pezizomycotina</taxon>
        <taxon>Sordariomycetes</taxon>
        <taxon>Sordariomycetidae</taxon>
        <taxon>Sordariales</taxon>
        <taxon>Podosporaceae</taxon>
        <taxon>Podospora</taxon>
    </lineage>
</organism>
<dbReference type="EMBL" id="JAFFHB010000005">
    <property type="protein sequence ID" value="KAK4666334.1"/>
    <property type="molecule type" value="Genomic_DNA"/>
</dbReference>
<keyword evidence="3" id="KW-1185">Reference proteome</keyword>
<evidence type="ECO:0000313" key="2">
    <source>
        <dbReference type="EMBL" id="KAK4666334.1"/>
    </source>
</evidence>
<dbReference type="GeneID" id="87932466"/>
<feature type="compositionally biased region" description="Low complexity" evidence="1">
    <location>
        <begin position="284"/>
        <end position="307"/>
    </location>
</feature>
<reference evidence="2 3" key="1">
    <citation type="journal article" date="2023" name="bioRxiv">
        <title>High-quality genome assemblies of four members of thePodospora anserinaspecies complex.</title>
        <authorList>
            <person name="Ament-Velasquez S.L."/>
            <person name="Vogan A.A."/>
            <person name="Wallerman O."/>
            <person name="Hartmann F."/>
            <person name="Gautier V."/>
            <person name="Silar P."/>
            <person name="Giraud T."/>
            <person name="Johannesson H."/>
        </authorList>
    </citation>
    <scope>NUCLEOTIDE SEQUENCE [LARGE SCALE GENOMIC DNA]</scope>
    <source>
        <strain evidence="2 3">CBS 411.78</strain>
    </source>
</reference>
<protein>
    <submittedName>
        <fullName evidence="2">Uncharacterized protein</fullName>
    </submittedName>
</protein>
<dbReference type="RefSeq" id="XP_062766300.1">
    <property type="nucleotide sequence ID" value="XM_062912123.1"/>
</dbReference>
<gene>
    <name evidence="2" type="ORF">QC763_404815</name>
</gene>